<name>A0A060ADL9_9RHOD</name>
<dbReference type="GO" id="GO:1990904">
    <property type="term" value="C:ribonucleoprotein complex"/>
    <property type="evidence" value="ECO:0007669"/>
    <property type="project" value="UniProtKB-KW"/>
</dbReference>
<dbReference type="AlphaFoldDB" id="A0A060ADL9"/>
<evidence type="ECO:0000256" key="1">
    <source>
        <dbReference type="ARBA" id="ARBA00010761"/>
    </source>
</evidence>
<geneLocation type="mitochondrion" evidence="5"/>
<gene>
    <name evidence="5" type="primary">rps3</name>
</gene>
<dbReference type="InterPro" id="IPR001351">
    <property type="entry name" value="Ribosomal_uS3_C"/>
</dbReference>
<dbReference type="SUPFAM" id="SSF54814">
    <property type="entry name" value="Prokaryotic type KH domain (KH-domain type II)"/>
    <property type="match status" value="1"/>
</dbReference>
<dbReference type="InterPro" id="IPR036419">
    <property type="entry name" value="Ribosomal_S3_C_sf"/>
</dbReference>
<keyword evidence="3" id="KW-0687">Ribonucleoprotein</keyword>
<reference evidence="5" key="1">
    <citation type="submission" date="2014-03" db="EMBL/GenBank/DDBJ databases">
        <title>Metagenomic reconstruction of the complete chloroplast and mitochondrial genomes of a novel unicellular red alga from the Cyanidiaceae family.</title>
        <authorList>
            <person name="Servin-Garciduenas L.E."/>
            <person name="Martinez-Romero E."/>
        </authorList>
    </citation>
    <scope>NUCLEOTIDE SEQUENCE</scope>
    <source>
        <strain evidence="5">MX-AZ01</strain>
    </source>
</reference>
<dbReference type="Pfam" id="PF00189">
    <property type="entry name" value="Ribosomal_S3_C"/>
    <property type="match status" value="1"/>
</dbReference>
<keyword evidence="5" id="KW-0496">Mitochondrion</keyword>
<protein>
    <submittedName>
        <fullName evidence="5">30S ribosomal protein S3</fullName>
    </submittedName>
</protein>
<dbReference type="GO" id="GO:0003723">
    <property type="term" value="F:RNA binding"/>
    <property type="evidence" value="ECO:0007669"/>
    <property type="project" value="InterPro"/>
</dbReference>
<dbReference type="GO" id="GO:0006412">
    <property type="term" value="P:translation"/>
    <property type="evidence" value="ECO:0007669"/>
    <property type="project" value="InterPro"/>
</dbReference>
<dbReference type="GO" id="GO:0003735">
    <property type="term" value="F:structural constituent of ribosome"/>
    <property type="evidence" value="ECO:0007669"/>
    <property type="project" value="InterPro"/>
</dbReference>
<dbReference type="EMBL" id="KJ569774">
    <property type="protein sequence ID" value="AIA61071.1"/>
    <property type="molecule type" value="Genomic_DNA"/>
</dbReference>
<keyword evidence="2 5" id="KW-0689">Ribosomal protein</keyword>
<comment type="similarity">
    <text evidence="1">Belongs to the universal ribosomal protein uS3 family.</text>
</comment>
<evidence type="ECO:0000259" key="4">
    <source>
        <dbReference type="Pfam" id="PF00189"/>
    </source>
</evidence>
<dbReference type="Gene3D" id="3.30.1140.32">
    <property type="entry name" value="Ribosomal protein S3, C-terminal domain"/>
    <property type="match status" value="1"/>
</dbReference>
<proteinExistence type="inferred from homology"/>
<sequence length="265" mass="31938">MSHKIHPKNYRLGYLLEWENKWFNYSWNYSNFLSKNLKIYEYLDRVLFKHFLFLGDFSLKDDNNKLLISLICYPFTETNKRISNSSCSQNNISWHSIHNILQSYFGKSVQINYYYCYSLLNHPNFITSWLCLFLEKEVDLKIILNHIKKIIEYEQKKNSTRSEENCTNYSLRNCSRNQTNFGDYYYCNRITWYDRFFGTKTIFLRGLKVLISGRLQGLQNQMATTEMIEVGTVPLQTKEYIIIYSFKDFVTKHGTYGIKVWLFYK</sequence>
<evidence type="ECO:0000313" key="5">
    <source>
        <dbReference type="EMBL" id="AIA61071.1"/>
    </source>
</evidence>
<accession>A0A060ADL9</accession>
<evidence type="ECO:0000256" key="2">
    <source>
        <dbReference type="ARBA" id="ARBA00022980"/>
    </source>
</evidence>
<dbReference type="GO" id="GO:0005840">
    <property type="term" value="C:ribosome"/>
    <property type="evidence" value="ECO:0007669"/>
    <property type="project" value="UniProtKB-KW"/>
</dbReference>
<dbReference type="SUPFAM" id="SSF54821">
    <property type="entry name" value="Ribosomal protein S3 C-terminal domain"/>
    <property type="match status" value="1"/>
</dbReference>
<organism evidence="5">
    <name type="scientific">Cyanidiaceae sp. MX-AZ01</name>
    <dbReference type="NCBI Taxonomy" id="1503164"/>
    <lineage>
        <taxon>Eukaryota</taxon>
        <taxon>Rhodophyta</taxon>
        <taxon>Bangiophyceae</taxon>
        <taxon>Cyanidiales</taxon>
        <taxon>Cyanidiaceae</taxon>
    </lineage>
</organism>
<dbReference type="InterPro" id="IPR009019">
    <property type="entry name" value="KH_sf_prok-type"/>
</dbReference>
<feature type="domain" description="Small ribosomal subunit protein uS3 C-terminal" evidence="4">
    <location>
        <begin position="205"/>
        <end position="262"/>
    </location>
</feature>
<evidence type="ECO:0000256" key="3">
    <source>
        <dbReference type="ARBA" id="ARBA00023274"/>
    </source>
</evidence>